<dbReference type="EMBL" id="LR797503">
    <property type="protein sequence ID" value="CAB4221269.1"/>
    <property type="molecule type" value="Genomic_DNA"/>
</dbReference>
<gene>
    <name evidence="1" type="ORF">UFOVP1636_221</name>
</gene>
<accession>A0A6J5T187</accession>
<name>A0A6J5T187_9CAUD</name>
<sequence length="629" mass="67502">MAIIRTFKRAFQAAAVLEDPIPGSTYMYFQTDGVNKTSLTPQFDVEYNFAPNGVLPNTIPNATDNVTMITYNTFGHPILSGTVTAQYNIGFNMFTGVLGLNGEVTHVRHFTIAKDTYSTNLDHAPFFSMDPARRPYPASYFTDGTSSVAIWTQWVNSPATNTGTAESTRYIVMVNGTSAGIASGTIVNQNNYMSVVTTSYWPHAYPMYRNPSTGNMVYHGLYATGVYPCAAAGFHSGQAFTAQATQSSPSTGGIVNYTTQFLGISAVDGLMITMQNGTTDDINQQFWKYNDGANTATQLNAFSASPAASGSSVGGNRTTTQGSYKSKFSSRWFTDPLAANSRGFYVPYVDTAGNYAPFYYQWNTVTDAFSRNATNCTLSYGANSLSTYWAADATAPATITTIYGMQSVWANETFTVGSNRYLLFMQLNGTGALADAAPKACTFMCYSVNAGDPRILTYHSSIPVPTTPKNIVWLNDSLTILGVFCLNNFFIYTFTEAAGWTRTATLPFQFSAVGRDNLGRIWGVEPGPFRWGRVHLISLTVPVTIVVTPDATTYTYTGTPIAGNLAVKALDASGNRISTTVKLVIDGGSMLFGGSNYTTTITTSASADVNAAVTISGGGVSNIIASVSV</sequence>
<reference evidence="1" key="1">
    <citation type="submission" date="2020-05" db="EMBL/GenBank/DDBJ databases">
        <authorList>
            <person name="Chiriac C."/>
            <person name="Salcher M."/>
            <person name="Ghai R."/>
            <person name="Kavagutti S V."/>
        </authorList>
    </citation>
    <scope>NUCLEOTIDE SEQUENCE</scope>
</reference>
<organism evidence="1">
    <name type="scientific">uncultured Caudovirales phage</name>
    <dbReference type="NCBI Taxonomy" id="2100421"/>
    <lineage>
        <taxon>Viruses</taxon>
        <taxon>Duplodnaviria</taxon>
        <taxon>Heunggongvirae</taxon>
        <taxon>Uroviricota</taxon>
        <taxon>Caudoviricetes</taxon>
        <taxon>Peduoviridae</taxon>
        <taxon>Maltschvirus</taxon>
        <taxon>Maltschvirus maltsch</taxon>
    </lineage>
</organism>
<protein>
    <submittedName>
        <fullName evidence="1">Uncharacterized protein</fullName>
    </submittedName>
</protein>
<proteinExistence type="predicted"/>
<evidence type="ECO:0000313" key="1">
    <source>
        <dbReference type="EMBL" id="CAB4221269.1"/>
    </source>
</evidence>